<gene>
    <name evidence="1" type="ORF">F5050DRAFT_1736979</name>
</gene>
<dbReference type="Proteomes" id="UP001163828">
    <property type="component" value="Unassembled WGS sequence"/>
</dbReference>
<evidence type="ECO:0000313" key="2">
    <source>
        <dbReference type="Proteomes" id="UP001163828"/>
    </source>
</evidence>
<proteinExistence type="predicted"/>
<comment type="caution">
    <text evidence="1">The sequence shown here is derived from an EMBL/GenBank/DDBJ whole genome shotgun (WGS) entry which is preliminary data.</text>
</comment>
<reference evidence="1" key="1">
    <citation type="submission" date="2022-08" db="EMBL/GenBank/DDBJ databases">
        <authorList>
            <consortium name="DOE Joint Genome Institute"/>
            <person name="Min B."/>
            <person name="Riley R."/>
            <person name="Sierra-Patev S."/>
            <person name="Naranjo-Ortiz M."/>
            <person name="Looney B."/>
            <person name="Konkel Z."/>
            <person name="Slot J.C."/>
            <person name="Sakamoto Y."/>
            <person name="Steenwyk J.L."/>
            <person name="Rokas A."/>
            <person name="Carro J."/>
            <person name="Camarero S."/>
            <person name="Ferreira P."/>
            <person name="Molpeceres G."/>
            <person name="Ruiz-Duenas F.J."/>
            <person name="Serrano A."/>
            <person name="Henrissat B."/>
            <person name="Drula E."/>
            <person name="Hughes K.W."/>
            <person name="Mata J.L."/>
            <person name="Ishikawa N.K."/>
            <person name="Vargas-Isla R."/>
            <person name="Ushijima S."/>
            <person name="Smith C.A."/>
            <person name="Ahrendt S."/>
            <person name="Andreopoulos W."/>
            <person name="He G."/>
            <person name="Labutti K."/>
            <person name="Lipzen A."/>
            <person name="Ng V."/>
            <person name="Sandor L."/>
            <person name="Barry K."/>
            <person name="Martinez A.T."/>
            <person name="Xiao Y."/>
            <person name="Gibbons J.G."/>
            <person name="Terashima K."/>
            <person name="Hibbett D.S."/>
            <person name="Grigoriev I.V."/>
        </authorList>
    </citation>
    <scope>NUCLEOTIDE SEQUENCE</scope>
    <source>
        <strain evidence="1">TFB10827</strain>
    </source>
</reference>
<accession>A0ABQ8QM15</accession>
<sequence>MRMAVIKGVSYSSAFYNSSSTDLKFYSSSKLFSSSSMKSTVGLSILAVFATAALGNIIPRDFATLQNDVKTVTKDCFALKNTIEQVKAPLSSTILLDLVTGSNALSTALNVLGNDAKIAGVITSQQALDLLASTGESIDDCIIPALNKLTADAALLIAFKTEIKPRLVDLQTSYLSCANNLISACPSAEKPEASQVAAKPDAALAGSLKAYT</sequence>
<keyword evidence="2" id="KW-1185">Reference proteome</keyword>
<evidence type="ECO:0000313" key="1">
    <source>
        <dbReference type="EMBL" id="KAJ3999569.1"/>
    </source>
</evidence>
<organism evidence="1 2">
    <name type="scientific">Lentinula boryana</name>
    <dbReference type="NCBI Taxonomy" id="40481"/>
    <lineage>
        <taxon>Eukaryota</taxon>
        <taxon>Fungi</taxon>
        <taxon>Dikarya</taxon>
        <taxon>Basidiomycota</taxon>
        <taxon>Agaricomycotina</taxon>
        <taxon>Agaricomycetes</taxon>
        <taxon>Agaricomycetidae</taxon>
        <taxon>Agaricales</taxon>
        <taxon>Marasmiineae</taxon>
        <taxon>Omphalotaceae</taxon>
        <taxon>Lentinula</taxon>
    </lineage>
</organism>
<protein>
    <submittedName>
        <fullName evidence="1">Uncharacterized protein</fullName>
    </submittedName>
</protein>
<name>A0ABQ8QM15_9AGAR</name>
<dbReference type="EMBL" id="MU790536">
    <property type="protein sequence ID" value="KAJ3999569.1"/>
    <property type="molecule type" value="Genomic_DNA"/>
</dbReference>